<organism evidence="1">
    <name type="scientific">marine sediment metagenome</name>
    <dbReference type="NCBI Taxonomy" id="412755"/>
    <lineage>
        <taxon>unclassified sequences</taxon>
        <taxon>metagenomes</taxon>
        <taxon>ecological metagenomes</taxon>
    </lineage>
</organism>
<reference evidence="1" key="1">
    <citation type="journal article" date="2015" name="Nature">
        <title>Complex archaea that bridge the gap between prokaryotes and eukaryotes.</title>
        <authorList>
            <person name="Spang A."/>
            <person name="Saw J.H."/>
            <person name="Jorgensen S.L."/>
            <person name="Zaremba-Niedzwiedzka K."/>
            <person name="Martijn J."/>
            <person name="Lind A.E."/>
            <person name="van Eijk R."/>
            <person name="Schleper C."/>
            <person name="Guy L."/>
            <person name="Ettema T.J."/>
        </authorList>
    </citation>
    <scope>NUCLEOTIDE SEQUENCE</scope>
</reference>
<protein>
    <submittedName>
        <fullName evidence="1">Uncharacterized protein</fullName>
    </submittedName>
</protein>
<name>A0A0F9R3D1_9ZZZZ</name>
<dbReference type="AlphaFoldDB" id="A0A0F9R3D1"/>
<dbReference type="EMBL" id="LAZR01004079">
    <property type="protein sequence ID" value="KKN11993.1"/>
    <property type="molecule type" value="Genomic_DNA"/>
</dbReference>
<accession>A0A0F9R3D1</accession>
<evidence type="ECO:0000313" key="1">
    <source>
        <dbReference type="EMBL" id="KKN11993.1"/>
    </source>
</evidence>
<sequence>MDPVKCAKGHLNDPYPDTGRCVVSGCNLWLPGNKNIMTTEKQKETVERKKTGTKAHKETARQIVADDGFEWDDIGEGNRTLVMNWVVRNDRASYVLYLEQMRKRLAAPKASEKVEDIVIEVHVSDELLRSLEVLNVSRDRSQDL</sequence>
<proteinExistence type="predicted"/>
<gene>
    <name evidence="1" type="ORF">LCGC14_1020860</name>
</gene>
<comment type="caution">
    <text evidence="1">The sequence shown here is derived from an EMBL/GenBank/DDBJ whole genome shotgun (WGS) entry which is preliminary data.</text>
</comment>